<dbReference type="NCBIfam" id="TIGR00556">
    <property type="entry name" value="pantethn_trn"/>
    <property type="match status" value="1"/>
</dbReference>
<dbReference type="GO" id="GO:0000287">
    <property type="term" value="F:magnesium ion binding"/>
    <property type="evidence" value="ECO:0007669"/>
    <property type="project" value="UniProtKB-UniRule"/>
</dbReference>
<feature type="binding site" evidence="8">
    <location>
        <position position="55"/>
    </location>
    <ligand>
        <name>Mg(2+)</name>
        <dbReference type="ChEBI" id="CHEBI:18420"/>
    </ligand>
</feature>
<evidence type="ECO:0000256" key="8">
    <source>
        <dbReference type="HAMAP-Rule" id="MF_00101"/>
    </source>
</evidence>
<sequence>MNLNIRTGIDIVEISRMTESIAQRILGKDEKVIYDSLGGERRRMEFAAGRFAAKEAFVKALGRKDIEFSKIQFLTDEGGRPIPSDELKQLIKNSDLTVSISHEREYAVSIVILFGRDQNDNV</sequence>
<dbReference type="KEGG" id="mpg:Theba_0724"/>
<feature type="binding site" evidence="8">
    <location>
        <position position="10"/>
    </location>
    <ligand>
        <name>Mg(2+)</name>
        <dbReference type="ChEBI" id="CHEBI:18420"/>
    </ligand>
</feature>
<evidence type="ECO:0000313" key="11">
    <source>
        <dbReference type="Proteomes" id="UP000002881"/>
    </source>
</evidence>
<dbReference type="InterPro" id="IPR008278">
    <property type="entry name" value="4-PPantetheinyl_Trfase_dom"/>
</dbReference>
<dbReference type="HOGENOM" id="CLU_089696_1_2_0"/>
<dbReference type="Pfam" id="PF01648">
    <property type="entry name" value="ACPS"/>
    <property type="match status" value="1"/>
</dbReference>
<dbReference type="InterPro" id="IPR037143">
    <property type="entry name" value="4-PPantetheinyl_Trfase_dom_sf"/>
</dbReference>
<keyword evidence="3 8" id="KW-0479">Metal-binding</keyword>
<keyword evidence="7 8" id="KW-0275">Fatty acid biosynthesis</keyword>
<dbReference type="GO" id="GO:0005737">
    <property type="term" value="C:cytoplasm"/>
    <property type="evidence" value="ECO:0007669"/>
    <property type="project" value="UniProtKB-SubCell"/>
</dbReference>
<dbReference type="GeneID" id="87106568"/>
<evidence type="ECO:0000313" key="10">
    <source>
        <dbReference type="EMBL" id="AFK06441.1"/>
    </source>
</evidence>
<dbReference type="InterPro" id="IPR002582">
    <property type="entry name" value="ACPS"/>
</dbReference>
<keyword evidence="6 8" id="KW-0443">Lipid metabolism</keyword>
<dbReference type="GO" id="GO:0006633">
    <property type="term" value="P:fatty acid biosynthetic process"/>
    <property type="evidence" value="ECO:0007669"/>
    <property type="project" value="UniProtKB-UniRule"/>
</dbReference>
<dbReference type="STRING" id="660470.Theba_0724"/>
<dbReference type="InterPro" id="IPR004568">
    <property type="entry name" value="Ppantetheine-prot_Trfase_dom"/>
</dbReference>
<comment type="function">
    <text evidence="8">Transfers the 4'-phosphopantetheine moiety from coenzyme A to a Ser of acyl-carrier-protein.</text>
</comment>
<dbReference type="NCBIfam" id="TIGR00516">
    <property type="entry name" value="acpS"/>
    <property type="match status" value="1"/>
</dbReference>
<feature type="domain" description="4'-phosphopantetheinyl transferase" evidence="9">
    <location>
        <begin position="8"/>
        <end position="110"/>
    </location>
</feature>
<evidence type="ECO:0000256" key="7">
    <source>
        <dbReference type="ARBA" id="ARBA00023160"/>
    </source>
</evidence>
<dbReference type="RefSeq" id="WP_014730499.1">
    <property type="nucleotide sequence ID" value="NC_017934.1"/>
</dbReference>
<evidence type="ECO:0000256" key="1">
    <source>
        <dbReference type="ARBA" id="ARBA00022516"/>
    </source>
</evidence>
<name>I2F3D8_9BACT</name>
<organism evidence="10 11">
    <name type="scientific">Mesotoga prima MesG1.Ag.4.2</name>
    <dbReference type="NCBI Taxonomy" id="660470"/>
    <lineage>
        <taxon>Bacteria</taxon>
        <taxon>Thermotogati</taxon>
        <taxon>Thermotogota</taxon>
        <taxon>Thermotogae</taxon>
        <taxon>Kosmotogales</taxon>
        <taxon>Kosmotogaceae</taxon>
        <taxon>Mesotoga</taxon>
    </lineage>
</organism>
<accession>I2F3D8</accession>
<evidence type="ECO:0000256" key="6">
    <source>
        <dbReference type="ARBA" id="ARBA00023098"/>
    </source>
</evidence>
<keyword evidence="8" id="KW-0963">Cytoplasm</keyword>
<keyword evidence="2 8" id="KW-0808">Transferase</keyword>
<dbReference type="GO" id="GO:0008897">
    <property type="term" value="F:holo-[acyl-carrier-protein] synthase activity"/>
    <property type="evidence" value="ECO:0007669"/>
    <property type="project" value="UniProtKB-UniRule"/>
</dbReference>
<reference evidence="10 11" key="1">
    <citation type="journal article" date="2012" name="Genome Biol. Evol.">
        <title>Genome Sequence of the Mesophilic Thermotogales Bacterium Mesotoga prima MesG1.Ag.4.2 Reveals the Largest Thermotogales Genome To Date.</title>
        <authorList>
            <person name="Zhaxybayeva O."/>
            <person name="Swithers K.S."/>
            <person name="Foght J."/>
            <person name="Green A.G."/>
            <person name="Bruce D."/>
            <person name="Detter C."/>
            <person name="Han S."/>
            <person name="Teshima H."/>
            <person name="Han J."/>
            <person name="Woyke T."/>
            <person name="Pitluck S."/>
            <person name="Nolan M."/>
            <person name="Ivanova N."/>
            <person name="Pati A."/>
            <person name="Land M.L."/>
            <person name="Dlutek M."/>
            <person name="Doolittle W.F."/>
            <person name="Noll K.M."/>
            <person name="Nesbo C.L."/>
        </authorList>
    </citation>
    <scope>NUCLEOTIDE SEQUENCE [LARGE SCALE GENOMIC DNA]</scope>
    <source>
        <strain evidence="11">mesG1.Ag.4.2</strain>
    </source>
</reference>
<evidence type="ECO:0000259" key="9">
    <source>
        <dbReference type="Pfam" id="PF01648"/>
    </source>
</evidence>
<dbReference type="HAMAP" id="MF_00101">
    <property type="entry name" value="AcpS"/>
    <property type="match status" value="1"/>
</dbReference>
<dbReference type="EC" id="2.7.8.7" evidence="8"/>
<evidence type="ECO:0000256" key="4">
    <source>
        <dbReference type="ARBA" id="ARBA00022832"/>
    </source>
</evidence>
<evidence type="ECO:0000256" key="5">
    <source>
        <dbReference type="ARBA" id="ARBA00022842"/>
    </source>
</evidence>
<dbReference type="SUPFAM" id="SSF56214">
    <property type="entry name" value="4'-phosphopantetheinyl transferase"/>
    <property type="match status" value="1"/>
</dbReference>
<protein>
    <recommendedName>
        <fullName evidence="8">Holo-[acyl-carrier-protein] synthase</fullName>
        <shortName evidence="8">Holo-ACP synthase</shortName>
        <ecNumber evidence="8">2.7.8.7</ecNumber>
    </recommendedName>
    <alternativeName>
        <fullName evidence="8">4'-phosphopantetheinyl transferase AcpS</fullName>
    </alternativeName>
</protein>
<comment type="similarity">
    <text evidence="8">Belongs to the P-Pant transferase superfamily. AcpS family.</text>
</comment>
<dbReference type="Proteomes" id="UP000002881">
    <property type="component" value="Chromosome"/>
</dbReference>
<comment type="subcellular location">
    <subcellularLocation>
        <location evidence="8">Cytoplasm</location>
    </subcellularLocation>
</comment>
<comment type="cofactor">
    <cofactor evidence="8">
        <name>Mg(2+)</name>
        <dbReference type="ChEBI" id="CHEBI:18420"/>
    </cofactor>
</comment>
<keyword evidence="1 8" id="KW-0444">Lipid biosynthesis</keyword>
<dbReference type="EMBL" id="CP003532">
    <property type="protein sequence ID" value="AFK06441.1"/>
    <property type="molecule type" value="Genomic_DNA"/>
</dbReference>
<dbReference type="AlphaFoldDB" id="I2F3D8"/>
<evidence type="ECO:0000256" key="2">
    <source>
        <dbReference type="ARBA" id="ARBA00022679"/>
    </source>
</evidence>
<comment type="catalytic activity">
    <reaction evidence="8">
        <text>apo-[ACP] + CoA = holo-[ACP] + adenosine 3',5'-bisphosphate + H(+)</text>
        <dbReference type="Rhea" id="RHEA:12068"/>
        <dbReference type="Rhea" id="RHEA-COMP:9685"/>
        <dbReference type="Rhea" id="RHEA-COMP:9690"/>
        <dbReference type="ChEBI" id="CHEBI:15378"/>
        <dbReference type="ChEBI" id="CHEBI:29999"/>
        <dbReference type="ChEBI" id="CHEBI:57287"/>
        <dbReference type="ChEBI" id="CHEBI:58343"/>
        <dbReference type="ChEBI" id="CHEBI:64479"/>
        <dbReference type="EC" id="2.7.8.7"/>
    </reaction>
</comment>
<evidence type="ECO:0000256" key="3">
    <source>
        <dbReference type="ARBA" id="ARBA00022723"/>
    </source>
</evidence>
<dbReference type="Gene3D" id="3.90.470.20">
    <property type="entry name" value="4'-phosphopantetheinyl transferase domain"/>
    <property type="match status" value="1"/>
</dbReference>
<keyword evidence="11" id="KW-1185">Reference proteome</keyword>
<keyword evidence="4 8" id="KW-0276">Fatty acid metabolism</keyword>
<gene>
    <name evidence="8" type="primary">acpS</name>
    <name evidence="10" type="ORF">Theba_0724</name>
</gene>
<dbReference type="eggNOG" id="COG0736">
    <property type="taxonomic scope" value="Bacteria"/>
</dbReference>
<proteinExistence type="inferred from homology"/>
<keyword evidence="5 8" id="KW-0460">Magnesium</keyword>